<name>A0A0P7ZHA3_9EURY</name>
<dbReference type="EMBL" id="LKCM01000099">
    <property type="protein sequence ID" value="KPQ44345.1"/>
    <property type="molecule type" value="Genomic_DNA"/>
</dbReference>
<comment type="caution">
    <text evidence="1">The sequence shown here is derived from an EMBL/GenBank/DDBJ whole genome shotgun (WGS) entry which is preliminary data.</text>
</comment>
<sequence length="84" mass="9392">MVISVRVCSGRTAFEVSTNIKIDLARASCVLDPKISTKHILLLTYEGVDVSMYPSGRMLIKAKTREESIDIARKLLTYLGYVEI</sequence>
<dbReference type="Proteomes" id="UP000050360">
    <property type="component" value="Unassembled WGS sequence"/>
</dbReference>
<organism evidence="1 2">
    <name type="scientific">Candidatus Methanoperedens nitratireducens</name>
    <dbReference type="NCBI Taxonomy" id="1392998"/>
    <lineage>
        <taxon>Archaea</taxon>
        <taxon>Methanobacteriati</taxon>
        <taxon>Methanobacteriota</taxon>
        <taxon>Stenosarchaea group</taxon>
        <taxon>Methanomicrobia</taxon>
        <taxon>Methanosarcinales</taxon>
        <taxon>ANME-2 cluster</taxon>
        <taxon>Candidatus Methanoperedentaceae</taxon>
        <taxon>Candidatus Methanoperedens</taxon>
    </lineage>
</organism>
<dbReference type="AlphaFoldDB" id="A0A0P7ZHA3"/>
<reference evidence="1 2" key="1">
    <citation type="submission" date="2015-09" db="EMBL/GenBank/DDBJ databases">
        <title>A metagenomics-based metabolic model of nitrate-dependent anaerobic oxidation of methane by Methanoperedens-like archaea.</title>
        <authorList>
            <person name="Arshad A."/>
            <person name="Speth D.R."/>
            <person name="De Graaf R.M."/>
            <person name="Op Den Camp H.J."/>
            <person name="Jetten M.S."/>
            <person name="Welte C.U."/>
        </authorList>
    </citation>
    <scope>NUCLEOTIDE SEQUENCE [LARGE SCALE GENOMIC DNA]</scope>
</reference>
<proteinExistence type="predicted"/>
<protein>
    <submittedName>
        <fullName evidence="1">Uncharacterized protein</fullName>
    </submittedName>
</protein>
<gene>
    <name evidence="1" type="ORF">MPEBLZ_01101</name>
</gene>
<accession>A0A0P7ZHA3</accession>
<evidence type="ECO:0000313" key="2">
    <source>
        <dbReference type="Proteomes" id="UP000050360"/>
    </source>
</evidence>
<evidence type="ECO:0000313" key="1">
    <source>
        <dbReference type="EMBL" id="KPQ44345.1"/>
    </source>
</evidence>